<feature type="compositionally biased region" description="Low complexity" evidence="1">
    <location>
        <begin position="166"/>
        <end position="175"/>
    </location>
</feature>
<feature type="region of interest" description="Disordered" evidence="1">
    <location>
        <begin position="192"/>
        <end position="234"/>
    </location>
</feature>
<feature type="region of interest" description="Disordered" evidence="1">
    <location>
        <begin position="1"/>
        <end position="46"/>
    </location>
</feature>
<feature type="region of interest" description="Disordered" evidence="1">
    <location>
        <begin position="140"/>
        <end position="179"/>
    </location>
</feature>
<proteinExistence type="predicted"/>
<name>A0AAI8V8B0_9PEZI</name>
<gene>
    <name evidence="2" type="ORF">KHLLAP_LOCUS648</name>
</gene>
<feature type="compositionally biased region" description="Basic and acidic residues" evidence="1">
    <location>
        <begin position="252"/>
        <end position="266"/>
    </location>
</feature>
<protein>
    <submittedName>
        <fullName evidence="2">Uu.00g030330.m01.CDS01</fullName>
    </submittedName>
</protein>
<dbReference type="Proteomes" id="UP001295740">
    <property type="component" value="Unassembled WGS sequence"/>
</dbReference>
<sequence>MTEPATEQQPPVPAGDSLHHHAAGTGTTTAAAASQHQTPNPPPPPFAPIFALVNNTSTRTTHHPHVRYIFSDDDPDVLTQALAEHSDAHNIDASGSDPTNHAMILDLAPTNDAEGGNTKYSVAWSSSLSPSWAVLDTQLSQISPPSSDGENSSNNGGGGDGDDGDGSNNRNINNSRPDRLMLRIEGVESGALGSSSTLTELRVSSEANTNTSASGSGSRSGQRDRADSEDYSGIVGEFERRMATLRKVVNASEDRRRMIRSTHPDEEQPEPTAVQVQEPASEEKAAAAE</sequence>
<dbReference type="AlphaFoldDB" id="A0AAI8V8B0"/>
<dbReference type="EMBL" id="CAUWAG010000003">
    <property type="protein sequence ID" value="CAJ2500180.1"/>
    <property type="molecule type" value="Genomic_DNA"/>
</dbReference>
<evidence type="ECO:0000256" key="1">
    <source>
        <dbReference type="SAM" id="MobiDB-lite"/>
    </source>
</evidence>
<accession>A0AAI8V8B0</accession>
<reference evidence="2" key="1">
    <citation type="submission" date="2023-10" db="EMBL/GenBank/DDBJ databases">
        <authorList>
            <person name="Hackl T."/>
        </authorList>
    </citation>
    <scope>NUCLEOTIDE SEQUENCE</scope>
</reference>
<comment type="caution">
    <text evidence="2">The sequence shown here is derived from an EMBL/GenBank/DDBJ whole genome shotgun (WGS) entry which is preliminary data.</text>
</comment>
<organism evidence="2 3">
    <name type="scientific">Anthostomella pinea</name>
    <dbReference type="NCBI Taxonomy" id="933095"/>
    <lineage>
        <taxon>Eukaryota</taxon>
        <taxon>Fungi</taxon>
        <taxon>Dikarya</taxon>
        <taxon>Ascomycota</taxon>
        <taxon>Pezizomycotina</taxon>
        <taxon>Sordariomycetes</taxon>
        <taxon>Xylariomycetidae</taxon>
        <taxon>Xylariales</taxon>
        <taxon>Xylariaceae</taxon>
        <taxon>Anthostomella</taxon>
    </lineage>
</organism>
<evidence type="ECO:0000313" key="2">
    <source>
        <dbReference type="EMBL" id="CAJ2500180.1"/>
    </source>
</evidence>
<feature type="compositionally biased region" description="Low complexity" evidence="1">
    <location>
        <begin position="143"/>
        <end position="154"/>
    </location>
</feature>
<evidence type="ECO:0000313" key="3">
    <source>
        <dbReference type="Proteomes" id="UP001295740"/>
    </source>
</evidence>
<feature type="region of interest" description="Disordered" evidence="1">
    <location>
        <begin position="252"/>
        <end position="289"/>
    </location>
</feature>
<feature type="compositionally biased region" description="Low complexity" evidence="1">
    <location>
        <begin position="23"/>
        <end position="33"/>
    </location>
</feature>
<keyword evidence="3" id="KW-1185">Reference proteome</keyword>